<evidence type="ECO:0000313" key="2">
    <source>
        <dbReference type="EMBL" id="PHT79620.1"/>
    </source>
</evidence>
<evidence type="ECO:0000313" key="3">
    <source>
        <dbReference type="Proteomes" id="UP000222542"/>
    </source>
</evidence>
<proteinExistence type="predicted"/>
<reference evidence="2 3" key="2">
    <citation type="journal article" date="2017" name="Genome Biol.">
        <title>New reference genome sequences of hot pepper reveal the massive evolution of plant disease-resistance genes by retroduplication.</title>
        <authorList>
            <person name="Kim S."/>
            <person name="Park J."/>
            <person name="Yeom S.I."/>
            <person name="Kim Y.M."/>
            <person name="Seo E."/>
            <person name="Kim K.T."/>
            <person name="Kim M.S."/>
            <person name="Lee J.M."/>
            <person name="Cheong K."/>
            <person name="Shin H.S."/>
            <person name="Kim S.B."/>
            <person name="Han K."/>
            <person name="Lee J."/>
            <person name="Park M."/>
            <person name="Lee H.A."/>
            <person name="Lee H.Y."/>
            <person name="Lee Y."/>
            <person name="Oh S."/>
            <person name="Lee J.H."/>
            <person name="Choi E."/>
            <person name="Choi E."/>
            <person name="Lee S.E."/>
            <person name="Jeon J."/>
            <person name="Kim H."/>
            <person name="Choi G."/>
            <person name="Song H."/>
            <person name="Lee J."/>
            <person name="Lee S.C."/>
            <person name="Kwon J.K."/>
            <person name="Lee H.Y."/>
            <person name="Koo N."/>
            <person name="Hong Y."/>
            <person name="Kim R.W."/>
            <person name="Kang W.H."/>
            <person name="Huh J.H."/>
            <person name="Kang B.C."/>
            <person name="Yang T.J."/>
            <person name="Lee Y.H."/>
            <person name="Bennetzen J.L."/>
            <person name="Choi D."/>
        </authorList>
    </citation>
    <scope>NUCLEOTIDE SEQUENCE [LARGE SCALE GENOMIC DNA]</scope>
    <source>
        <strain evidence="3">cv. CM334</strain>
    </source>
</reference>
<dbReference type="OMA" id="HWFAGIV"/>
<dbReference type="Gramene" id="PHT79620">
    <property type="protein sequence ID" value="PHT79620"/>
    <property type="gene ID" value="T459_17672"/>
</dbReference>
<comment type="caution">
    <text evidence="2">The sequence shown here is derived from an EMBL/GenBank/DDBJ whole genome shotgun (WGS) entry which is preliminary data.</text>
</comment>
<sequence>MFTLYVCVGSFIGGRTKNSTCLLFVVFCPREEVKMQCTNYLPGFFYPRDHVVSLTGNSQSIPHGDIAYNSSRGFNLAFPPFMVDQSQEFVYQKEILRQTILKHEATFRYQVNELHRLYGRQRELMDEIKRRKLAEDHIQMQALGPNTFLSTLRSEIFEKTFWSSVNLTSIEPYQPRKEMLHECLISGADKTVQPGGDYLSGLDIANECKASSSKNDTSGMRVLDLELPAEKGTNNGDREPLQEENPATWTNFLISELRPQCSSKANLVASGDSSSAPSRCRGTILLFDLNEPVQPFESDGLNSAFESNNIREEIKDTDLDLSGVARAECSTLNKEGRDERNLKSFDEVASAGRALLPCNQPASLPLENVDKIHAETRTDESLLLSSWREFTQIPVAVQELPCFNTDASFSKGTKSSVKKFNLNQGATATPASGSLTSCFMQHDASDNCTGEDIAAEKDDKFSDYTSSAKGMDWNLTPPTYLSDQSAPSSDISHLNLPKKNVQIHKKYEVLHSNMVPNSTPEYRKCSRDNHLVGARIDSKLSRANICIDLNSCIKEDLLSSSPSEAPESTAERDLEGPVSPENKECSPPRGDSQDINIRTSIHLPKGGHGESIEELDRVAADTLIFISSSVVHGYSKTAIGEPSEASSNCLGRLAEVASSLASSPENEVEQTMEVHCERNVLLSDCSRKKLNLRKGDIDDSLSHSKAAKETEKGITLCYQPRRGQARKTKDQKDLQIDVVPAVESLLHQVKETNIAPKSGPWKKKLSRTSSRGKRRPNVGERTMSSLLLQRTLDNKHGITGRFLKGWGVTRRRQTARRAKSYVSSTLFS</sequence>
<name>A0A2G2ZC98_CAPAN</name>
<dbReference type="InterPro" id="IPR008581">
    <property type="entry name" value="DUF863_pln"/>
</dbReference>
<evidence type="ECO:0000256" key="1">
    <source>
        <dbReference type="SAM" id="MobiDB-lite"/>
    </source>
</evidence>
<gene>
    <name evidence="2" type="ORF">T459_17672</name>
</gene>
<dbReference type="EMBL" id="AYRZ02000006">
    <property type="protein sequence ID" value="PHT79620.1"/>
    <property type="molecule type" value="Genomic_DNA"/>
</dbReference>
<keyword evidence="3" id="KW-1185">Reference proteome</keyword>
<feature type="region of interest" description="Disordered" evidence="1">
    <location>
        <begin position="756"/>
        <end position="782"/>
    </location>
</feature>
<dbReference type="AlphaFoldDB" id="A0A2G2ZC98"/>
<reference evidence="2 3" key="1">
    <citation type="journal article" date="2014" name="Nat. Genet.">
        <title>Genome sequence of the hot pepper provides insights into the evolution of pungency in Capsicum species.</title>
        <authorList>
            <person name="Kim S."/>
            <person name="Park M."/>
            <person name="Yeom S.I."/>
            <person name="Kim Y.M."/>
            <person name="Lee J.M."/>
            <person name="Lee H.A."/>
            <person name="Seo E."/>
            <person name="Choi J."/>
            <person name="Cheong K."/>
            <person name="Kim K.T."/>
            <person name="Jung K."/>
            <person name="Lee G.W."/>
            <person name="Oh S.K."/>
            <person name="Bae C."/>
            <person name="Kim S.B."/>
            <person name="Lee H.Y."/>
            <person name="Kim S.Y."/>
            <person name="Kim M.S."/>
            <person name="Kang B.C."/>
            <person name="Jo Y.D."/>
            <person name="Yang H.B."/>
            <person name="Jeong H.J."/>
            <person name="Kang W.H."/>
            <person name="Kwon J.K."/>
            <person name="Shin C."/>
            <person name="Lim J.Y."/>
            <person name="Park J.H."/>
            <person name="Huh J.H."/>
            <person name="Kim J.S."/>
            <person name="Kim B.D."/>
            <person name="Cohen O."/>
            <person name="Paran I."/>
            <person name="Suh M.C."/>
            <person name="Lee S.B."/>
            <person name="Kim Y.K."/>
            <person name="Shin Y."/>
            <person name="Noh S.J."/>
            <person name="Park J."/>
            <person name="Seo Y.S."/>
            <person name="Kwon S.Y."/>
            <person name="Kim H.A."/>
            <person name="Park J.M."/>
            <person name="Kim H.J."/>
            <person name="Choi S.B."/>
            <person name="Bosland P.W."/>
            <person name="Reeves G."/>
            <person name="Jo S.H."/>
            <person name="Lee B.W."/>
            <person name="Cho H.T."/>
            <person name="Choi H.S."/>
            <person name="Lee M.S."/>
            <person name="Yu Y."/>
            <person name="Do Choi Y."/>
            <person name="Park B.S."/>
            <person name="van Deynze A."/>
            <person name="Ashrafi H."/>
            <person name="Hill T."/>
            <person name="Kim W.T."/>
            <person name="Pai H.S."/>
            <person name="Ahn H.K."/>
            <person name="Yeam I."/>
            <person name="Giovannoni J.J."/>
            <person name="Rose J.K."/>
            <person name="Sorensen I."/>
            <person name="Lee S.J."/>
            <person name="Kim R.W."/>
            <person name="Choi I.Y."/>
            <person name="Choi B.S."/>
            <person name="Lim J.S."/>
            <person name="Lee Y.H."/>
            <person name="Choi D."/>
        </authorList>
    </citation>
    <scope>NUCLEOTIDE SEQUENCE [LARGE SCALE GENOMIC DNA]</scope>
    <source>
        <strain evidence="3">cv. CM334</strain>
    </source>
</reference>
<dbReference type="Pfam" id="PF05904">
    <property type="entry name" value="DUF863"/>
    <property type="match status" value="1"/>
</dbReference>
<accession>A0A2G2ZC98</accession>
<dbReference type="PANTHER" id="PTHR33167">
    <property type="entry name" value="TRANSCRIPTION FACTOR, PUTATIVE (DUF863)-RELATED"/>
    <property type="match status" value="1"/>
</dbReference>
<feature type="compositionally biased region" description="Basic residues" evidence="1">
    <location>
        <begin position="760"/>
        <end position="776"/>
    </location>
</feature>
<feature type="region of interest" description="Disordered" evidence="1">
    <location>
        <begin position="558"/>
        <end position="596"/>
    </location>
</feature>
<feature type="compositionally biased region" description="Low complexity" evidence="1">
    <location>
        <begin position="559"/>
        <end position="568"/>
    </location>
</feature>
<dbReference type="PANTHER" id="PTHR33167:SF18">
    <property type="entry name" value="GB|AAF67766.1"/>
    <property type="match status" value="1"/>
</dbReference>
<dbReference type="Proteomes" id="UP000222542">
    <property type="component" value="Unassembled WGS sequence"/>
</dbReference>
<protein>
    <submittedName>
        <fullName evidence="2">Uncharacterized protein</fullName>
    </submittedName>
</protein>
<organism evidence="2 3">
    <name type="scientific">Capsicum annuum</name>
    <name type="common">Capsicum pepper</name>
    <dbReference type="NCBI Taxonomy" id="4072"/>
    <lineage>
        <taxon>Eukaryota</taxon>
        <taxon>Viridiplantae</taxon>
        <taxon>Streptophyta</taxon>
        <taxon>Embryophyta</taxon>
        <taxon>Tracheophyta</taxon>
        <taxon>Spermatophyta</taxon>
        <taxon>Magnoliopsida</taxon>
        <taxon>eudicotyledons</taxon>
        <taxon>Gunneridae</taxon>
        <taxon>Pentapetalae</taxon>
        <taxon>asterids</taxon>
        <taxon>lamiids</taxon>
        <taxon>Solanales</taxon>
        <taxon>Solanaceae</taxon>
        <taxon>Solanoideae</taxon>
        <taxon>Capsiceae</taxon>
        <taxon>Capsicum</taxon>
    </lineage>
</organism>
<feature type="compositionally biased region" description="Basic and acidic residues" evidence="1">
    <location>
        <begin position="569"/>
        <end position="586"/>
    </location>
</feature>